<comment type="caution">
    <text evidence="1">The sequence shown here is derived from an EMBL/GenBank/DDBJ whole genome shotgun (WGS) entry which is preliminary data.</text>
</comment>
<dbReference type="AlphaFoldDB" id="A0A0R2JSB6"/>
<dbReference type="EMBL" id="JQBK01000124">
    <property type="protein sequence ID" value="KRN79966.1"/>
    <property type="molecule type" value="Genomic_DNA"/>
</dbReference>
<evidence type="ECO:0000313" key="2">
    <source>
        <dbReference type="Proteomes" id="UP000051491"/>
    </source>
</evidence>
<sequence>MEETNNQIKTIKKTAYSFKNFTSFRLRLLIESKTSYVSLNFHSYIRKAAHSIQEQGA</sequence>
<reference evidence="1 2" key="1">
    <citation type="journal article" date="2015" name="Genome Announc.">
        <title>Expanding the biotechnology potential of lactobacilli through comparative genomics of 213 strains and associated genera.</title>
        <authorList>
            <person name="Sun Z."/>
            <person name="Harris H.M."/>
            <person name="McCann A."/>
            <person name="Guo C."/>
            <person name="Argimon S."/>
            <person name="Zhang W."/>
            <person name="Yang X."/>
            <person name="Jeffery I.B."/>
            <person name="Cooney J.C."/>
            <person name="Kagawa T.F."/>
            <person name="Liu W."/>
            <person name="Song Y."/>
            <person name="Salvetti E."/>
            <person name="Wrobel A."/>
            <person name="Rasinkangas P."/>
            <person name="Parkhill J."/>
            <person name="Rea M.C."/>
            <person name="O'Sullivan O."/>
            <person name="Ritari J."/>
            <person name="Douillard F.P."/>
            <person name="Paul Ross R."/>
            <person name="Yang R."/>
            <person name="Briner A.E."/>
            <person name="Felis G.E."/>
            <person name="de Vos W.M."/>
            <person name="Barrangou R."/>
            <person name="Klaenhammer T.R."/>
            <person name="Caufield P.W."/>
            <person name="Cui Y."/>
            <person name="Zhang H."/>
            <person name="O'Toole P.W."/>
        </authorList>
    </citation>
    <scope>NUCLEOTIDE SEQUENCE [LARGE SCALE GENOMIC DNA]</scope>
    <source>
        <strain evidence="1 2">DSM 15353</strain>
    </source>
</reference>
<accession>A0A0R2JSB6</accession>
<name>A0A0R2JSB6_9LACO</name>
<dbReference type="PATRIC" id="fig|89059.3.peg.358"/>
<protein>
    <submittedName>
        <fullName evidence="1">Uncharacterized protein</fullName>
    </submittedName>
</protein>
<gene>
    <name evidence="1" type="ORF">IV43_GL000353</name>
</gene>
<proteinExistence type="predicted"/>
<evidence type="ECO:0000313" key="1">
    <source>
        <dbReference type="EMBL" id="KRN79966.1"/>
    </source>
</evidence>
<dbReference type="Proteomes" id="UP000051491">
    <property type="component" value="Unassembled WGS sequence"/>
</dbReference>
<organism evidence="1 2">
    <name type="scientific">Ligilactobacillus acidipiscis</name>
    <dbReference type="NCBI Taxonomy" id="89059"/>
    <lineage>
        <taxon>Bacteria</taxon>
        <taxon>Bacillati</taxon>
        <taxon>Bacillota</taxon>
        <taxon>Bacilli</taxon>
        <taxon>Lactobacillales</taxon>
        <taxon>Lactobacillaceae</taxon>
        <taxon>Ligilactobacillus</taxon>
    </lineage>
</organism>